<reference evidence="6 7" key="1">
    <citation type="submission" date="2019-09" db="EMBL/GenBank/DDBJ databases">
        <authorList>
            <consortium name="DOE Joint Genome Institute"/>
            <person name="Mondo S.J."/>
            <person name="Navarro-Mendoza M.I."/>
            <person name="Perez-Arques C."/>
            <person name="Panchal S."/>
            <person name="Nicolas F.E."/>
            <person name="Ganguly P."/>
            <person name="Pangilinan J."/>
            <person name="Grigoriev I."/>
            <person name="Heitman J."/>
            <person name="Sanya K."/>
            <person name="Garre V."/>
        </authorList>
    </citation>
    <scope>NUCLEOTIDE SEQUENCE [LARGE SCALE GENOMIC DNA]</scope>
    <source>
        <strain evidence="6 7">MU402</strain>
    </source>
</reference>
<dbReference type="GO" id="GO:0016787">
    <property type="term" value="F:hydrolase activity"/>
    <property type="evidence" value="ECO:0007669"/>
    <property type="project" value="UniProtKB-KW"/>
</dbReference>
<evidence type="ECO:0000256" key="4">
    <source>
        <dbReference type="SAM" id="Phobius"/>
    </source>
</evidence>
<dbReference type="Gene3D" id="3.40.50.1820">
    <property type="entry name" value="alpha/beta hydrolase"/>
    <property type="match status" value="1"/>
</dbReference>
<proteinExistence type="inferred from homology"/>
<comment type="caution">
    <text evidence="6">The sequence shown here is derived from an EMBL/GenBank/DDBJ whole genome shotgun (WGS) entry which is preliminary data.</text>
</comment>
<keyword evidence="2 6" id="KW-0378">Hydrolase</keyword>
<evidence type="ECO:0000313" key="6">
    <source>
        <dbReference type="EMBL" id="KAF1796580.1"/>
    </source>
</evidence>
<gene>
    <name evidence="6" type="ORF">FB192DRAFT_1452668</name>
</gene>
<dbReference type="InterPro" id="IPR033140">
    <property type="entry name" value="Lipase_GDXG_put_SER_AS"/>
</dbReference>
<feature type="transmembrane region" description="Helical" evidence="4">
    <location>
        <begin position="44"/>
        <end position="70"/>
    </location>
</feature>
<dbReference type="PANTHER" id="PTHR48081">
    <property type="entry name" value="AB HYDROLASE SUPERFAMILY PROTEIN C4A8.06C"/>
    <property type="match status" value="1"/>
</dbReference>
<dbReference type="SUPFAM" id="SSF53474">
    <property type="entry name" value="alpha/beta-Hydrolases"/>
    <property type="match status" value="1"/>
</dbReference>
<sequence length="434" mass="48851">MFALIAAFAATSYIFSVLFYSFFIICAFDKPVIRQLFAHSLRKYLFIIEVTSSMVTEFSLQIIFINLIWIKMVGFLGGFNYTLAWLFYFVDILNFGGLAILFFEMLKDKSVADETIRSLDSNSKPMASIIRLEDVKKLINPIWTPANIKVHSNITYATNEEIREALDTTNQDFNQPRKMMLDIFSQESPSANGAGLRPVLVHIHGGAWRMGSKDTFYPFQKLMIAENNWITVNIGYRLAPKNAYPTHLMDVKRAIRWLKQNIASFGGDPNFIVLSGDSAGAHLASMASMTVNNPQFQPGFEHVDTSVRGVVCLSGALDQVSEPHHAVFFCKKVANMDKVDMDFLNQHSPVALVPKIENPVPFLLIAGERDSLTESKMSKAMKAAFDKVTAPNSTCTLILLPAGHHVSYISWSPRSLYVSRVIQTWCTQLYNKNK</sequence>
<accession>A0A8H4EWZ3</accession>
<dbReference type="InterPro" id="IPR002168">
    <property type="entry name" value="Lipase_GDXG_HIS_AS"/>
</dbReference>
<feature type="transmembrane region" description="Helical" evidence="4">
    <location>
        <begin position="6"/>
        <end position="28"/>
    </location>
</feature>
<organism evidence="6 7">
    <name type="scientific">Mucor circinelloides f. lusitanicus</name>
    <name type="common">Mucor racemosus var. lusitanicus</name>
    <dbReference type="NCBI Taxonomy" id="29924"/>
    <lineage>
        <taxon>Eukaryota</taxon>
        <taxon>Fungi</taxon>
        <taxon>Fungi incertae sedis</taxon>
        <taxon>Mucoromycota</taxon>
        <taxon>Mucoromycotina</taxon>
        <taxon>Mucoromycetes</taxon>
        <taxon>Mucorales</taxon>
        <taxon>Mucorineae</taxon>
        <taxon>Mucoraceae</taxon>
        <taxon>Mucor</taxon>
    </lineage>
</organism>
<evidence type="ECO:0000256" key="1">
    <source>
        <dbReference type="ARBA" id="ARBA00010515"/>
    </source>
</evidence>
<dbReference type="Proteomes" id="UP000469890">
    <property type="component" value="Unassembled WGS sequence"/>
</dbReference>
<dbReference type="InterPro" id="IPR050300">
    <property type="entry name" value="GDXG_lipolytic_enzyme"/>
</dbReference>
<evidence type="ECO:0000313" key="7">
    <source>
        <dbReference type="Proteomes" id="UP000469890"/>
    </source>
</evidence>
<evidence type="ECO:0000259" key="5">
    <source>
        <dbReference type="Pfam" id="PF20434"/>
    </source>
</evidence>
<dbReference type="InterPro" id="IPR029058">
    <property type="entry name" value="AB_hydrolase_fold"/>
</dbReference>
<dbReference type="PROSITE" id="PS01174">
    <property type="entry name" value="LIPASE_GDXG_SER"/>
    <property type="match status" value="1"/>
</dbReference>
<dbReference type="PANTHER" id="PTHR48081:SF33">
    <property type="entry name" value="KYNURENINE FORMAMIDASE"/>
    <property type="match status" value="1"/>
</dbReference>
<dbReference type="EMBL" id="JAAECE010000012">
    <property type="protein sequence ID" value="KAF1796580.1"/>
    <property type="molecule type" value="Genomic_DNA"/>
</dbReference>
<evidence type="ECO:0000256" key="2">
    <source>
        <dbReference type="ARBA" id="ARBA00022801"/>
    </source>
</evidence>
<dbReference type="Pfam" id="PF20434">
    <property type="entry name" value="BD-FAE"/>
    <property type="match status" value="1"/>
</dbReference>
<feature type="active site" evidence="3">
    <location>
        <position position="278"/>
    </location>
</feature>
<keyword evidence="4" id="KW-0472">Membrane</keyword>
<keyword evidence="4" id="KW-1133">Transmembrane helix</keyword>
<comment type="similarity">
    <text evidence="1">Belongs to the 'GDXG' lipolytic enzyme family.</text>
</comment>
<dbReference type="PROSITE" id="PS01173">
    <property type="entry name" value="LIPASE_GDXG_HIS"/>
    <property type="match status" value="1"/>
</dbReference>
<dbReference type="InterPro" id="IPR049492">
    <property type="entry name" value="BD-FAE-like_dom"/>
</dbReference>
<keyword evidence="4" id="KW-0812">Transmembrane</keyword>
<evidence type="ECO:0000256" key="3">
    <source>
        <dbReference type="PROSITE-ProRule" id="PRU10038"/>
    </source>
</evidence>
<dbReference type="AlphaFoldDB" id="A0A8H4EWZ3"/>
<feature type="transmembrane region" description="Helical" evidence="4">
    <location>
        <begin position="82"/>
        <end position="103"/>
    </location>
</feature>
<name>A0A8H4EWZ3_MUCCL</name>
<dbReference type="PROSITE" id="PS00122">
    <property type="entry name" value="CARBOXYLESTERASE_B_1"/>
    <property type="match status" value="1"/>
</dbReference>
<protein>
    <submittedName>
        <fullName evidence="6">Alpha/Beta hydrolase protein</fullName>
    </submittedName>
</protein>
<dbReference type="InterPro" id="IPR019826">
    <property type="entry name" value="Carboxylesterase_B_AS"/>
</dbReference>
<feature type="domain" description="BD-FAE-like" evidence="5">
    <location>
        <begin position="193"/>
        <end position="383"/>
    </location>
</feature>